<organism evidence="1 2">
    <name type="scientific">Puniceibacterium antarcticum</name>
    <dbReference type="NCBI Taxonomy" id="1206336"/>
    <lineage>
        <taxon>Bacteria</taxon>
        <taxon>Pseudomonadati</taxon>
        <taxon>Pseudomonadota</taxon>
        <taxon>Alphaproteobacteria</taxon>
        <taxon>Rhodobacterales</taxon>
        <taxon>Paracoccaceae</taxon>
        <taxon>Puniceibacterium</taxon>
    </lineage>
</organism>
<dbReference type="InterPro" id="IPR029063">
    <property type="entry name" value="SAM-dependent_MTases_sf"/>
</dbReference>
<dbReference type="OrthoDB" id="7184189at2"/>
<keyword evidence="2" id="KW-1185">Reference proteome</keyword>
<dbReference type="AlphaFoldDB" id="A0A2G8R4H8"/>
<dbReference type="SUPFAM" id="SSF53335">
    <property type="entry name" value="S-adenosyl-L-methionine-dependent methyltransferases"/>
    <property type="match status" value="1"/>
</dbReference>
<dbReference type="InterPro" id="IPR020027">
    <property type="entry name" value="Pseudamin_synth-assoc_MeTrfase"/>
</dbReference>
<dbReference type="RefSeq" id="WP_099913335.1">
    <property type="nucleotide sequence ID" value="NZ_AWWI01000172.1"/>
</dbReference>
<dbReference type="NCBIfam" id="TIGR03587">
    <property type="entry name" value="Pse_Me-ase"/>
    <property type="match status" value="1"/>
</dbReference>
<dbReference type="Proteomes" id="UP000231259">
    <property type="component" value="Unassembled WGS sequence"/>
</dbReference>
<evidence type="ECO:0008006" key="3">
    <source>
        <dbReference type="Google" id="ProtNLM"/>
    </source>
</evidence>
<dbReference type="EMBL" id="AWWI01000172">
    <property type="protein sequence ID" value="PIL16331.1"/>
    <property type="molecule type" value="Genomic_DNA"/>
</dbReference>
<evidence type="ECO:0000313" key="2">
    <source>
        <dbReference type="Proteomes" id="UP000231259"/>
    </source>
</evidence>
<protein>
    <recommendedName>
        <fullName evidence="3">Pseudaminic acid biosynthesis-associated methylase</fullName>
    </recommendedName>
</protein>
<proteinExistence type="predicted"/>
<gene>
    <name evidence="1" type="ORF">P775_25015</name>
</gene>
<evidence type="ECO:0000313" key="1">
    <source>
        <dbReference type="EMBL" id="PIL16331.1"/>
    </source>
</evidence>
<dbReference type="Gene3D" id="3.40.50.150">
    <property type="entry name" value="Vaccinia Virus protein VP39"/>
    <property type="match status" value="1"/>
</dbReference>
<reference evidence="1 2" key="1">
    <citation type="submission" date="2013-09" db="EMBL/GenBank/DDBJ databases">
        <title>Genome sequencing of Phaeobacter antarcticus sp. nov. SM1211.</title>
        <authorList>
            <person name="Zhang X.-Y."/>
            <person name="Liu C."/>
            <person name="Chen X.-L."/>
            <person name="Xie B.-B."/>
            <person name="Qin Q.-L."/>
            <person name="Rong J.-C."/>
            <person name="Zhang Y.-Z."/>
        </authorList>
    </citation>
    <scope>NUCLEOTIDE SEQUENCE [LARGE SCALE GENOMIC DNA]</scope>
    <source>
        <strain evidence="1 2">SM1211</strain>
    </source>
</reference>
<comment type="caution">
    <text evidence="1">The sequence shown here is derived from an EMBL/GenBank/DDBJ whole genome shotgun (WGS) entry which is preliminary data.</text>
</comment>
<accession>A0A2G8R4H8</accession>
<sequence length="220" mass="24949">MNIAKGEYRKEYATEQEAFWAGKFGDAYIARNQGDALLASNLNFFCRALHAVRDATSCIEFGANIGMNLKALKMLHPQMRLEGIEINAEAAGLLAGNIGQQHVHHASILEIDLKDSFDLALIKGVLIHINPDALATVYDKLVAATSRWLLVAEYYNPSPVTIPYRSHSEKLFKRDFAGEIMDRHPSMRLVDYGFVYRRDPNFPQDDITWFLMEKQPLVDF</sequence>
<name>A0A2G8R4H8_9RHOB</name>